<feature type="transmembrane region" description="Helical" evidence="1">
    <location>
        <begin position="41"/>
        <end position="62"/>
    </location>
</feature>
<proteinExistence type="predicted"/>
<evidence type="ECO:0000313" key="3">
    <source>
        <dbReference type="Proteomes" id="UP000555728"/>
    </source>
</evidence>
<keyword evidence="1" id="KW-0472">Membrane</keyword>
<feature type="non-terminal residue" evidence="2">
    <location>
        <position position="105"/>
    </location>
</feature>
<dbReference type="InterPro" id="IPR045919">
    <property type="entry name" value="DUF6338"/>
</dbReference>
<feature type="transmembrane region" description="Helical" evidence="1">
    <location>
        <begin position="9"/>
        <end position="29"/>
    </location>
</feature>
<comment type="caution">
    <text evidence="2">The sequence shown here is derived from an EMBL/GenBank/DDBJ whole genome shotgun (WGS) entry which is preliminary data.</text>
</comment>
<keyword evidence="1" id="KW-1133">Transmembrane helix</keyword>
<dbReference type="EMBL" id="JACIGI010000064">
    <property type="protein sequence ID" value="MBB4287905.1"/>
    <property type="molecule type" value="Genomic_DNA"/>
</dbReference>
<evidence type="ECO:0000256" key="1">
    <source>
        <dbReference type="SAM" id="Phobius"/>
    </source>
</evidence>
<dbReference type="Proteomes" id="UP000555728">
    <property type="component" value="Unassembled WGS sequence"/>
</dbReference>
<dbReference type="AlphaFoldDB" id="A0A7W6S3Y7"/>
<keyword evidence="1" id="KW-0812">Transmembrane</keyword>
<reference evidence="2 3" key="1">
    <citation type="submission" date="2020-08" db="EMBL/GenBank/DDBJ databases">
        <title>Genome sequencing of Purple Non-Sulfur Bacteria from various extreme environments.</title>
        <authorList>
            <person name="Mayer M."/>
        </authorList>
    </citation>
    <scope>NUCLEOTIDE SEQUENCE [LARGE SCALE GENOMIC DNA]</scope>
    <source>
        <strain evidence="2 3">JA135</strain>
    </source>
</reference>
<keyword evidence="3" id="KW-1185">Reference proteome</keyword>
<evidence type="ECO:0000313" key="2">
    <source>
        <dbReference type="EMBL" id="MBB4287905.1"/>
    </source>
</evidence>
<name>A0A7W6S3Y7_9PROT</name>
<accession>A0A7W6S3Y7</accession>
<sequence length="105" mass="11299">MTFPTPDEAYLAVAVLAPGFIILFIRSRFVTGDLPSVKEGALYYVLLSVVYYSVALPVFPGLDFRDGPKNIMFFGSSRNSGEGGADLEKEVGVIAEAVGHPLDDL</sequence>
<protein>
    <submittedName>
        <fullName evidence="2">Uncharacterized protein</fullName>
    </submittedName>
</protein>
<dbReference type="Pfam" id="PF19865">
    <property type="entry name" value="DUF6338"/>
    <property type="match status" value="1"/>
</dbReference>
<organism evidence="2 3">
    <name type="scientific">Roseospira goensis</name>
    <dbReference type="NCBI Taxonomy" id="391922"/>
    <lineage>
        <taxon>Bacteria</taxon>
        <taxon>Pseudomonadati</taxon>
        <taxon>Pseudomonadota</taxon>
        <taxon>Alphaproteobacteria</taxon>
        <taxon>Rhodospirillales</taxon>
        <taxon>Rhodospirillaceae</taxon>
        <taxon>Roseospira</taxon>
    </lineage>
</organism>
<gene>
    <name evidence="2" type="ORF">GGD88_003672</name>
</gene>